<sequence length="116" mass="13516">MAVKLSERSFAYAKKLIDEGRAVVDEMGEWSEHQPSTQQENEFIQTFGFDDYGRWYLGIDDDYSKDEKSRYKFPYGDFERAHRCGVIAAEVRAAQRKYDDIEVAAAHLHGMLDRLK</sequence>
<proteinExistence type="predicted"/>
<dbReference type="EMBL" id="BAABHJ010000022">
    <property type="protein sequence ID" value="GAA4612979.1"/>
    <property type="molecule type" value="Genomic_DNA"/>
</dbReference>
<keyword evidence="2" id="KW-1185">Reference proteome</keyword>
<organism evidence="1 2">
    <name type="scientific">Actinoallomurus liliacearum</name>
    <dbReference type="NCBI Taxonomy" id="1080073"/>
    <lineage>
        <taxon>Bacteria</taxon>
        <taxon>Bacillati</taxon>
        <taxon>Actinomycetota</taxon>
        <taxon>Actinomycetes</taxon>
        <taxon>Streptosporangiales</taxon>
        <taxon>Thermomonosporaceae</taxon>
        <taxon>Actinoallomurus</taxon>
    </lineage>
</organism>
<name>A0ABP8TSB3_9ACTN</name>
<protein>
    <submittedName>
        <fullName evidence="1">Uncharacterized protein</fullName>
    </submittedName>
</protein>
<evidence type="ECO:0000313" key="1">
    <source>
        <dbReference type="EMBL" id="GAA4612979.1"/>
    </source>
</evidence>
<accession>A0ABP8TSB3</accession>
<evidence type="ECO:0000313" key="2">
    <source>
        <dbReference type="Proteomes" id="UP001500212"/>
    </source>
</evidence>
<dbReference type="RefSeq" id="WP_345360766.1">
    <property type="nucleotide sequence ID" value="NZ_BAABHJ010000022.1"/>
</dbReference>
<comment type="caution">
    <text evidence="1">The sequence shown here is derived from an EMBL/GenBank/DDBJ whole genome shotgun (WGS) entry which is preliminary data.</text>
</comment>
<gene>
    <name evidence="1" type="ORF">GCM10023195_55980</name>
</gene>
<reference evidence="2" key="1">
    <citation type="journal article" date="2019" name="Int. J. Syst. Evol. Microbiol.">
        <title>The Global Catalogue of Microorganisms (GCM) 10K type strain sequencing project: providing services to taxonomists for standard genome sequencing and annotation.</title>
        <authorList>
            <consortium name="The Broad Institute Genomics Platform"/>
            <consortium name="The Broad Institute Genome Sequencing Center for Infectious Disease"/>
            <person name="Wu L."/>
            <person name="Ma J."/>
        </authorList>
    </citation>
    <scope>NUCLEOTIDE SEQUENCE [LARGE SCALE GENOMIC DNA]</scope>
    <source>
        <strain evidence="2">JCM 17938</strain>
    </source>
</reference>
<dbReference type="Proteomes" id="UP001500212">
    <property type="component" value="Unassembled WGS sequence"/>
</dbReference>